<dbReference type="PROSITE" id="PS51257">
    <property type="entry name" value="PROKAR_LIPOPROTEIN"/>
    <property type="match status" value="1"/>
</dbReference>
<dbReference type="AlphaFoldDB" id="A0A1G7KLX5"/>
<protein>
    <submittedName>
        <fullName evidence="1">Starch-binding associating with outer membrane</fullName>
    </submittedName>
</protein>
<dbReference type="InterPro" id="IPR011990">
    <property type="entry name" value="TPR-like_helical_dom_sf"/>
</dbReference>
<accession>A0A1G7KLX5</accession>
<name>A0A1G7KLX5_9BACT</name>
<organism evidence="1 2">
    <name type="scientific">Dyadobacter soli</name>
    <dbReference type="NCBI Taxonomy" id="659014"/>
    <lineage>
        <taxon>Bacteria</taxon>
        <taxon>Pseudomonadati</taxon>
        <taxon>Bacteroidota</taxon>
        <taxon>Cytophagia</taxon>
        <taxon>Cytophagales</taxon>
        <taxon>Spirosomataceae</taxon>
        <taxon>Dyadobacter</taxon>
    </lineage>
</organism>
<dbReference type="SUPFAM" id="SSF48452">
    <property type="entry name" value="TPR-like"/>
    <property type="match status" value="1"/>
</dbReference>
<sequence length="561" mass="63182">MKNIFTKCAAGTVLATGLLWATSCEKDFGDINTDPAIVLTPDPKFLFTHSLNSLETYQGTEWIWENLEQLLRFSQHLTTDPYELSTNINSRYSAYYSNILPNLVEIRKQIDAKPEKERFRNMRAATYVVGVLHGLRVTDMNGSIPYTQAIKARDEQNFTPEYDTQKALYDTWLAELNESITALSAGSEDQEGFGNADIIYHSDWAKWVKAANTLKLRIALRYEGQDKAKTQQIYKEVADNAIGPIVEDADQFAYLDPDWGPVGGDVDYRSTRFATKSIMTFLKQTKDPRMVIYFSPNDLTANALDSLKKYKQALPAFIDPADPQIRFQGGPADWTTNPTVAQYYKNPLNAGANKYVVMSTINKVFFAPTRNGGKGTFHDYMITSAEGCFYIAEMIQKGYGTGTKITGTAEDWYKKGIASSMRTMNSIAQAALSTTGLSANADAEIAAYLAQPQVKLNGTNNLERIYTQEYLNFMRLPTEAFTFVRRTGYPKNNSAYYPRDAFNEAIPRRYWVDEPPLGTNNANWLKAQTEQGFTPNDRTATTLNSQRLWFDKNNPAFGQGN</sequence>
<dbReference type="Proteomes" id="UP000198748">
    <property type="component" value="Unassembled WGS sequence"/>
</dbReference>
<dbReference type="STRING" id="659014.SAMN04487996_110148"/>
<dbReference type="InterPro" id="IPR041662">
    <property type="entry name" value="SusD-like_2"/>
</dbReference>
<dbReference type="Gene3D" id="1.25.40.390">
    <property type="match status" value="1"/>
</dbReference>
<evidence type="ECO:0000313" key="1">
    <source>
        <dbReference type="EMBL" id="SDF37759.1"/>
    </source>
</evidence>
<dbReference type="OrthoDB" id="843771at2"/>
<reference evidence="2" key="1">
    <citation type="submission" date="2016-10" db="EMBL/GenBank/DDBJ databases">
        <authorList>
            <person name="Varghese N."/>
            <person name="Submissions S."/>
        </authorList>
    </citation>
    <scope>NUCLEOTIDE SEQUENCE [LARGE SCALE GENOMIC DNA]</scope>
    <source>
        <strain evidence="2">DSM 25329</strain>
    </source>
</reference>
<evidence type="ECO:0000313" key="2">
    <source>
        <dbReference type="Proteomes" id="UP000198748"/>
    </source>
</evidence>
<gene>
    <name evidence="1" type="ORF">SAMN04487996_110148</name>
</gene>
<dbReference type="Pfam" id="PF12771">
    <property type="entry name" value="SusD-like_2"/>
    <property type="match status" value="1"/>
</dbReference>
<proteinExistence type="predicted"/>
<dbReference type="EMBL" id="FNAN01000010">
    <property type="protein sequence ID" value="SDF37759.1"/>
    <property type="molecule type" value="Genomic_DNA"/>
</dbReference>
<dbReference type="RefSeq" id="WP_090152803.1">
    <property type="nucleotide sequence ID" value="NZ_FNAN01000010.1"/>
</dbReference>
<keyword evidence="2" id="KW-1185">Reference proteome</keyword>